<dbReference type="Proteomes" id="UP001165542">
    <property type="component" value="Unassembled WGS sequence"/>
</dbReference>
<dbReference type="RefSeq" id="WP_259035241.1">
    <property type="nucleotide sequence ID" value="NZ_JAJISC010000002.1"/>
</dbReference>
<reference evidence="2" key="1">
    <citation type="submission" date="2021-11" db="EMBL/GenBank/DDBJ databases">
        <title>Halomonas sp., isolated from a coastal aquaculture zone in Dongshan Bay.</title>
        <authorList>
            <person name="Lin W."/>
        </authorList>
    </citation>
    <scope>NUCLEOTIDE SEQUENCE</scope>
    <source>
        <strain evidence="2">Yzlin-01</strain>
    </source>
</reference>
<organism evidence="2 3">
    <name type="scientific">Halomonas dongshanensis</name>
    <dbReference type="NCBI Taxonomy" id="2890835"/>
    <lineage>
        <taxon>Bacteria</taxon>
        <taxon>Pseudomonadati</taxon>
        <taxon>Pseudomonadota</taxon>
        <taxon>Gammaproteobacteria</taxon>
        <taxon>Oceanospirillales</taxon>
        <taxon>Halomonadaceae</taxon>
        <taxon>Halomonas</taxon>
    </lineage>
</organism>
<name>A0ABT2EAW7_9GAMM</name>
<accession>A0ABT2EAW7</accession>
<evidence type="ECO:0000259" key="1">
    <source>
        <dbReference type="Pfam" id="PF01575"/>
    </source>
</evidence>
<evidence type="ECO:0000313" key="2">
    <source>
        <dbReference type="EMBL" id="MCS2608732.1"/>
    </source>
</evidence>
<keyword evidence="3" id="KW-1185">Reference proteome</keyword>
<dbReference type="InterPro" id="IPR029069">
    <property type="entry name" value="HotDog_dom_sf"/>
</dbReference>
<dbReference type="PANTHER" id="PTHR43664">
    <property type="entry name" value="MONOAMINE OXIDASE-RELATED"/>
    <property type="match status" value="1"/>
</dbReference>
<dbReference type="InterPro" id="IPR052342">
    <property type="entry name" value="MCH/BMMD"/>
</dbReference>
<dbReference type="Pfam" id="PF01575">
    <property type="entry name" value="MaoC_dehydratas"/>
    <property type="match status" value="1"/>
</dbReference>
<dbReference type="InterPro" id="IPR002539">
    <property type="entry name" value="MaoC-like_dom"/>
</dbReference>
<dbReference type="Gene3D" id="3.10.129.10">
    <property type="entry name" value="Hotdog Thioesterase"/>
    <property type="match status" value="1"/>
</dbReference>
<dbReference type="PANTHER" id="PTHR43664:SF1">
    <property type="entry name" value="BETA-METHYLMALYL-COA DEHYDRATASE"/>
    <property type="match status" value="1"/>
</dbReference>
<protein>
    <submittedName>
        <fullName evidence="2">MaoC family dehydratase</fullName>
    </submittedName>
</protein>
<dbReference type="SUPFAM" id="SSF54637">
    <property type="entry name" value="Thioesterase/thiol ester dehydrase-isomerase"/>
    <property type="match status" value="1"/>
</dbReference>
<proteinExistence type="predicted"/>
<evidence type="ECO:0000313" key="3">
    <source>
        <dbReference type="Proteomes" id="UP001165542"/>
    </source>
</evidence>
<gene>
    <name evidence="2" type="ORF">LLY24_05270</name>
</gene>
<sequence length="147" mass="16394">MTTTTYEFDDIDLATLIDNTFTNRRTVSEFDVLGFAGITGDLAANHTDELYMQESGFSGRIAHGVLLLGYTSTLSTKVADLIREPVVSLGYDRVRFIKPVYIGTTIECRYTLKSIDRGARRLISKTSVYEANSEETILVATHIMKVL</sequence>
<dbReference type="CDD" id="cd03441">
    <property type="entry name" value="R_hydratase_like"/>
    <property type="match status" value="1"/>
</dbReference>
<dbReference type="EMBL" id="JAJISC010000002">
    <property type="protein sequence ID" value="MCS2608732.1"/>
    <property type="molecule type" value="Genomic_DNA"/>
</dbReference>
<comment type="caution">
    <text evidence="2">The sequence shown here is derived from an EMBL/GenBank/DDBJ whole genome shotgun (WGS) entry which is preliminary data.</text>
</comment>
<feature type="domain" description="MaoC-like" evidence="1">
    <location>
        <begin position="21"/>
        <end position="131"/>
    </location>
</feature>